<sequence>MATRRTQNTAFGAGTMKAIEQHVDPDQRLFDDPLAGRLLTGPPAVLVRVAPLRKLLVAAMGRIAPGLVGGMVCRTRAVDDATAEALPGVRQVVIIGAGLDTRPYRLAGLDGLPVWELDLPEVQAAKRAAIGRVLGAPPANVRYVPVDLETRPLPTVLAEAGFDATVPALLIWEGVCMYLRRSAVDEALAFAGSLPGGSRLVFTYLPEWVLTSPKYASLVRRMHWKTGFPPDSLAAVLSGYGLSLLDDAGPAEYEQRYLAPRHRTLPVFEIERCAVAAAGDRPL</sequence>
<evidence type="ECO:0000256" key="1">
    <source>
        <dbReference type="ARBA" id="ARBA00003907"/>
    </source>
</evidence>
<accession>A0A8J3VT97</accession>
<dbReference type="EC" id="2.1.1.-" evidence="6"/>
<dbReference type="Gene3D" id="3.40.50.150">
    <property type="entry name" value="Vaccinia Virus protein VP39"/>
    <property type="match status" value="1"/>
</dbReference>
<dbReference type="PANTHER" id="PTHR43619">
    <property type="entry name" value="S-ADENOSYL-L-METHIONINE-DEPENDENT METHYLTRANSFERASE YKTD-RELATED"/>
    <property type="match status" value="1"/>
</dbReference>
<reference evidence="7" key="1">
    <citation type="submission" date="2021-01" db="EMBL/GenBank/DDBJ databases">
        <title>Whole genome shotgun sequence of Rugosimonospora africana NBRC 104875.</title>
        <authorList>
            <person name="Komaki H."/>
            <person name="Tamura T."/>
        </authorList>
    </citation>
    <scope>NUCLEOTIDE SEQUENCE</scope>
    <source>
        <strain evidence="7">NBRC 104875</strain>
    </source>
</reference>
<dbReference type="Pfam" id="PF04072">
    <property type="entry name" value="LCM"/>
    <property type="match status" value="1"/>
</dbReference>
<dbReference type="AlphaFoldDB" id="A0A8J3VT97"/>
<evidence type="ECO:0000256" key="3">
    <source>
        <dbReference type="ARBA" id="ARBA00022603"/>
    </source>
</evidence>
<evidence type="ECO:0000256" key="6">
    <source>
        <dbReference type="RuleBase" id="RU362030"/>
    </source>
</evidence>
<comment type="similarity">
    <text evidence="2 6">Belongs to the UPF0677 family.</text>
</comment>
<gene>
    <name evidence="7" type="ORF">Raf01_55980</name>
</gene>
<dbReference type="PANTHER" id="PTHR43619:SF2">
    <property type="entry name" value="S-ADENOSYL-L-METHIONINE-DEPENDENT METHYLTRANSFERASES SUPERFAMILY PROTEIN"/>
    <property type="match status" value="1"/>
</dbReference>
<comment type="function">
    <text evidence="1 6">Exhibits S-adenosyl-L-methionine-dependent methyltransferase activity.</text>
</comment>
<evidence type="ECO:0000313" key="8">
    <source>
        <dbReference type="Proteomes" id="UP000642748"/>
    </source>
</evidence>
<dbReference type="EMBL" id="BONZ01000055">
    <property type="protein sequence ID" value="GIH17426.1"/>
    <property type="molecule type" value="Genomic_DNA"/>
</dbReference>
<dbReference type="InterPro" id="IPR011610">
    <property type="entry name" value="SAM_mthyl_Trfase_ML2640-like"/>
</dbReference>
<evidence type="ECO:0000313" key="7">
    <source>
        <dbReference type="EMBL" id="GIH17426.1"/>
    </source>
</evidence>
<dbReference type="InterPro" id="IPR029063">
    <property type="entry name" value="SAM-dependent_MTases_sf"/>
</dbReference>
<evidence type="ECO:0000256" key="2">
    <source>
        <dbReference type="ARBA" id="ARBA00008138"/>
    </source>
</evidence>
<keyword evidence="3 6" id="KW-0489">Methyltransferase</keyword>
<evidence type="ECO:0000256" key="5">
    <source>
        <dbReference type="ARBA" id="ARBA00022691"/>
    </source>
</evidence>
<evidence type="ECO:0000256" key="4">
    <source>
        <dbReference type="ARBA" id="ARBA00022679"/>
    </source>
</evidence>
<dbReference type="Proteomes" id="UP000642748">
    <property type="component" value="Unassembled WGS sequence"/>
</dbReference>
<keyword evidence="8" id="KW-1185">Reference proteome</keyword>
<proteinExistence type="inferred from homology"/>
<dbReference type="GO" id="GO:0008168">
    <property type="term" value="F:methyltransferase activity"/>
    <property type="evidence" value="ECO:0007669"/>
    <property type="project" value="UniProtKB-UniRule"/>
</dbReference>
<keyword evidence="5 6" id="KW-0949">S-adenosyl-L-methionine</keyword>
<comment type="caution">
    <text evidence="7">The sequence shown here is derived from an EMBL/GenBank/DDBJ whole genome shotgun (WGS) entry which is preliminary data.</text>
</comment>
<protein>
    <recommendedName>
        <fullName evidence="6">S-adenosyl-L-methionine-dependent methyltransferase</fullName>
        <ecNumber evidence="6">2.1.1.-</ecNumber>
    </recommendedName>
</protein>
<dbReference type="RefSeq" id="WP_203920986.1">
    <property type="nucleotide sequence ID" value="NZ_BONZ01000055.1"/>
</dbReference>
<dbReference type="SUPFAM" id="SSF53335">
    <property type="entry name" value="S-adenosyl-L-methionine-dependent methyltransferases"/>
    <property type="match status" value="1"/>
</dbReference>
<dbReference type="NCBIfam" id="TIGR00027">
    <property type="entry name" value="mthyl_TIGR00027"/>
    <property type="match status" value="1"/>
</dbReference>
<dbReference type="GO" id="GO:0032259">
    <property type="term" value="P:methylation"/>
    <property type="evidence" value="ECO:0007669"/>
    <property type="project" value="UniProtKB-KW"/>
</dbReference>
<dbReference type="InterPro" id="IPR007213">
    <property type="entry name" value="Ppm1/Ppm2/Tcmp"/>
</dbReference>
<name>A0A8J3VT97_9ACTN</name>
<organism evidence="7 8">
    <name type="scientific">Rugosimonospora africana</name>
    <dbReference type="NCBI Taxonomy" id="556532"/>
    <lineage>
        <taxon>Bacteria</taxon>
        <taxon>Bacillati</taxon>
        <taxon>Actinomycetota</taxon>
        <taxon>Actinomycetes</taxon>
        <taxon>Micromonosporales</taxon>
        <taxon>Micromonosporaceae</taxon>
        <taxon>Rugosimonospora</taxon>
    </lineage>
</organism>
<keyword evidence="4" id="KW-0808">Transferase</keyword>